<dbReference type="KEGG" id="bao:BAMF_3084"/>
<proteinExistence type="predicted"/>
<evidence type="ECO:0000313" key="2">
    <source>
        <dbReference type="Proteomes" id="UP000006562"/>
    </source>
</evidence>
<dbReference type="NCBIfam" id="TIGR01560">
    <property type="entry name" value="put_DNA_pack"/>
    <property type="match status" value="1"/>
</dbReference>
<dbReference type="InterPro" id="IPR021146">
    <property type="entry name" value="Phage_gp6-like_head-tail"/>
</dbReference>
<organism evidence="1 2">
    <name type="scientific">Bacillus amyloliquefaciens (strain ATCC 23350 / DSM 7 / BCRC 11601 / CCUG 28519 / NBRC 15535 / NRRL B-14393 / F)</name>
    <dbReference type="NCBI Taxonomy" id="692420"/>
    <lineage>
        <taxon>Bacteria</taxon>
        <taxon>Bacillati</taxon>
        <taxon>Bacillota</taxon>
        <taxon>Bacilli</taxon>
        <taxon>Bacillales</taxon>
        <taxon>Bacillaceae</taxon>
        <taxon>Bacillus</taxon>
        <taxon>Bacillus amyloliquefaciens group</taxon>
    </lineage>
</organism>
<evidence type="ECO:0000313" key="1">
    <source>
        <dbReference type="EMBL" id="CBI44210.1"/>
    </source>
</evidence>
<dbReference type="Gene3D" id="1.10.3230.30">
    <property type="entry name" value="Phage gp6-like head-tail connector protein"/>
    <property type="match status" value="1"/>
</dbReference>
<sequence length="104" mass="12055">MYVRSDGMTLEEIKHALRIDHNFDDDWIMELKGSAEDYIKDAVTLSPNRDAFFENNPRFNMAVKFLVGAWYEQRVSSMDKALQEIPFGVTNIIQQFRGAYTDAV</sequence>
<name>A0A9P1JJQ1_BACAS</name>
<dbReference type="AlphaFoldDB" id="A0A9P1JJQ1"/>
<dbReference type="InterPro" id="IPR006450">
    <property type="entry name" value="Phage_HK97_gp6-like"/>
</dbReference>
<dbReference type="EMBL" id="FN597644">
    <property type="protein sequence ID" value="CBI44210.1"/>
    <property type="molecule type" value="Genomic_DNA"/>
</dbReference>
<reference evidence="2" key="2">
    <citation type="journal article" date="2011" name="J. Biotechnol.">
        <title>Genome sequence of B. amyloliquefaciens type strain DSM7(T) reveals differences to plant-associated B. amyloliquefaciens FZB42.</title>
        <authorList>
            <person name="Ruckert C."/>
            <person name="Blom J."/>
            <person name="Chen X."/>
            <person name="Reva O."/>
            <person name="Borriss R."/>
        </authorList>
    </citation>
    <scope>NUCLEOTIDE SEQUENCE [LARGE SCALE GENOMIC DNA]</scope>
    <source>
        <strain evidence="2">DSM 7</strain>
    </source>
</reference>
<dbReference type="Pfam" id="PF05135">
    <property type="entry name" value="Phage_connect_1"/>
    <property type="match status" value="1"/>
</dbReference>
<gene>
    <name evidence="1" type="ordered locus">BAMF_3084</name>
</gene>
<dbReference type="CDD" id="cd08054">
    <property type="entry name" value="gp6"/>
    <property type="match status" value="1"/>
</dbReference>
<keyword evidence="2" id="KW-1185">Reference proteome</keyword>
<protein>
    <submittedName>
        <fullName evidence="1">Phage related protein, possible DNA packing</fullName>
    </submittedName>
</protein>
<reference evidence="1 2" key="1">
    <citation type="journal article" date="2011" name="Int. J. Syst. Evol. Microbiol.">
        <title>Relationship of Bacillus amyloliquefaciens clades associated with strains DSM 7T and FZB42T: a proposal for Bacillus amyloliquefaciens subsp. amyloliquefaciens subsp. nov. and Bacillus amyloliquefaciens subsp. plantarum subsp. nov. based on complete genome sequence comparisons.</title>
        <authorList>
            <person name="Borriss R."/>
            <person name="Chen X.H."/>
            <person name="Rueckert C."/>
            <person name="Blom J."/>
            <person name="Becker A."/>
            <person name="Baumgarth B."/>
            <person name="Fan B."/>
            <person name="Pukall R."/>
            <person name="Schumann P."/>
            <person name="Sproer C."/>
            <person name="Junge H."/>
            <person name="Vater J."/>
            <person name="Puhler A."/>
            <person name="Klenk H.P."/>
        </authorList>
    </citation>
    <scope>NUCLEOTIDE SEQUENCE [LARGE SCALE GENOMIC DNA]</scope>
    <source>
        <strain evidence="2">DSM 7</strain>
    </source>
</reference>
<accession>A0A9P1JJQ1</accession>
<dbReference type="Proteomes" id="UP000006562">
    <property type="component" value="Chromosome"/>
</dbReference>